<protein>
    <submittedName>
        <fullName evidence="1">Uncharacterized protein</fullName>
    </submittedName>
</protein>
<organism evidence="1 2">
    <name type="scientific">Haloferax profundi</name>
    <dbReference type="NCBI Taxonomy" id="1544718"/>
    <lineage>
        <taxon>Archaea</taxon>
        <taxon>Methanobacteriati</taxon>
        <taxon>Methanobacteriota</taxon>
        <taxon>Stenosarchaea group</taxon>
        <taxon>Halobacteria</taxon>
        <taxon>Halobacteriales</taxon>
        <taxon>Haloferacaceae</taxon>
        <taxon>Haloferax</taxon>
    </lineage>
</organism>
<reference evidence="1 2" key="1">
    <citation type="submission" date="2015-12" db="EMBL/GenBank/DDBJ databases">
        <title>Haloferax profundi sp. nov. isolated from the Discovery deep brine-seawater interface in the Red Sea.</title>
        <authorList>
            <person name="Zhang G."/>
            <person name="Stingl U."/>
            <person name="Rashid M."/>
        </authorList>
    </citation>
    <scope>NUCLEOTIDE SEQUENCE [LARGE SCALE GENOMIC DNA]</scope>
    <source>
        <strain evidence="1 2">SB29</strain>
    </source>
</reference>
<evidence type="ECO:0000313" key="2">
    <source>
        <dbReference type="Proteomes" id="UP000053157"/>
    </source>
</evidence>
<sequence length="71" mass="7437">MTRSRSASRARASAQFLDGKCPETCFVVAFGRANELAFAHGGPSKSTSRSLGATPTRKIASVTPFVSCGDE</sequence>
<dbReference type="AlphaFoldDB" id="A0A0W1S301"/>
<name>A0A0W1S301_9EURY</name>
<dbReference type="EMBL" id="LOPV01000429">
    <property type="protein sequence ID" value="KTG20104.1"/>
    <property type="molecule type" value="Genomic_DNA"/>
</dbReference>
<accession>A0A0W1S301</accession>
<dbReference type="Proteomes" id="UP000053157">
    <property type="component" value="Unassembled WGS sequence"/>
</dbReference>
<gene>
    <name evidence="1" type="ORF">AUR66_17645</name>
</gene>
<proteinExistence type="predicted"/>
<comment type="caution">
    <text evidence="1">The sequence shown here is derived from an EMBL/GenBank/DDBJ whole genome shotgun (WGS) entry which is preliminary data.</text>
</comment>
<keyword evidence="2" id="KW-1185">Reference proteome</keyword>
<evidence type="ECO:0000313" key="1">
    <source>
        <dbReference type="EMBL" id="KTG20104.1"/>
    </source>
</evidence>